<keyword evidence="2" id="KW-1185">Reference proteome</keyword>
<dbReference type="PANTHER" id="PTHR14097">
    <property type="entry name" value="OXIDOREDUCTASE HTATIP2"/>
    <property type="match status" value="1"/>
</dbReference>
<dbReference type="InterPro" id="IPR036291">
    <property type="entry name" value="NAD(P)-bd_dom_sf"/>
</dbReference>
<organism evidence="1 2">
    <name type="scientific">Cerina litoralis</name>
    <dbReference type="NCBI Taxonomy" id="2874477"/>
    <lineage>
        <taxon>Bacteria</taxon>
        <taxon>Pseudomonadati</taxon>
        <taxon>Bacteroidota</taxon>
        <taxon>Flavobacteriia</taxon>
        <taxon>Flavobacteriales</taxon>
        <taxon>Flavobacteriaceae</taxon>
        <taxon>Cerina</taxon>
    </lineage>
</organism>
<dbReference type="RefSeq" id="WP_317900490.1">
    <property type="nucleotide sequence ID" value="NZ_JAIRBC010000001.1"/>
</dbReference>
<dbReference type="PANTHER" id="PTHR14097:SF7">
    <property type="entry name" value="OXIDOREDUCTASE HTATIP2"/>
    <property type="match status" value="1"/>
</dbReference>
<evidence type="ECO:0000313" key="2">
    <source>
        <dbReference type="Proteomes" id="UP001200642"/>
    </source>
</evidence>
<name>A0AAE3JN04_9FLAO</name>
<dbReference type="AlphaFoldDB" id="A0AAE3JN04"/>
<dbReference type="SUPFAM" id="SSF51735">
    <property type="entry name" value="NAD(P)-binding Rossmann-fold domains"/>
    <property type="match status" value="1"/>
</dbReference>
<comment type="caution">
    <text evidence="1">The sequence shown here is derived from an EMBL/GenBank/DDBJ whole genome shotgun (WGS) entry which is preliminary data.</text>
</comment>
<accession>A0AAE3JN04</accession>
<dbReference type="EMBL" id="JAIRBC010000001">
    <property type="protein sequence ID" value="MCG2459344.1"/>
    <property type="molecule type" value="Genomic_DNA"/>
</dbReference>
<gene>
    <name evidence="1" type="ORF">K8352_01125</name>
</gene>
<dbReference type="Gene3D" id="3.40.50.720">
    <property type="entry name" value="NAD(P)-binding Rossmann-like Domain"/>
    <property type="match status" value="1"/>
</dbReference>
<evidence type="ECO:0000313" key="1">
    <source>
        <dbReference type="EMBL" id="MCG2459344.1"/>
    </source>
</evidence>
<protein>
    <submittedName>
        <fullName evidence="1">Nucleoside-diphosphate sugar epimerase</fullName>
    </submittedName>
</protein>
<dbReference type="Proteomes" id="UP001200642">
    <property type="component" value="Unassembled WGS sequence"/>
</dbReference>
<sequence>MKTAIILGATGLTGGCLLRHLLDDDRYEKIKLFSRSEVGFTHPKMEEYLVDFLALQSDKLDFTGDEVYCCIGTTKAKTKNKGLYRKIDLGIPVSAAKLARENDIKVFMVISALGANPQSNIFYNRIKGEMEEEVLQVGIPRTYILRPSLIAGKREEARIGEWIFKQLMRVANYIMIGPLDKYKSIHPEKIAKCMVWLSNHEYARKVIESDEIKKIALQH</sequence>
<dbReference type="PROSITE" id="PS51257">
    <property type="entry name" value="PROKAR_LIPOPROTEIN"/>
    <property type="match status" value="1"/>
</dbReference>
<proteinExistence type="predicted"/>
<reference evidence="1" key="1">
    <citation type="submission" date="2023-02" db="EMBL/GenBank/DDBJ databases">
        <title>Genome of Flavobacteriaceae gen. nov. sp. strain F89.</title>
        <authorList>
            <person name="Wang Y."/>
        </authorList>
    </citation>
    <scope>NUCLEOTIDE SEQUENCE</scope>
    <source>
        <strain evidence="1">F89</strain>
    </source>
</reference>